<dbReference type="Proteomes" id="UP001595817">
    <property type="component" value="Unassembled WGS sequence"/>
</dbReference>
<name>A0ABV8X7G0_9LACT</name>
<protein>
    <submittedName>
        <fullName evidence="1">YpmA family protein</fullName>
    </submittedName>
</protein>
<dbReference type="PIRSF" id="PIRSF036698">
    <property type="entry name" value="UCP036698"/>
    <property type="match status" value="1"/>
</dbReference>
<evidence type="ECO:0000313" key="2">
    <source>
        <dbReference type="Proteomes" id="UP001595817"/>
    </source>
</evidence>
<reference evidence="2" key="1">
    <citation type="journal article" date="2019" name="Int. J. Syst. Evol. Microbiol.">
        <title>The Global Catalogue of Microorganisms (GCM) 10K type strain sequencing project: providing services to taxonomists for standard genome sequencing and annotation.</title>
        <authorList>
            <consortium name="The Broad Institute Genomics Platform"/>
            <consortium name="The Broad Institute Genome Sequencing Center for Infectious Disease"/>
            <person name="Wu L."/>
            <person name="Ma J."/>
        </authorList>
    </citation>
    <scope>NUCLEOTIDE SEQUENCE [LARGE SCALE GENOMIC DNA]</scope>
    <source>
        <strain evidence="2">CCUG 59778</strain>
    </source>
</reference>
<dbReference type="InterPro" id="IPR012190">
    <property type="entry name" value="UCP036698"/>
</dbReference>
<comment type="caution">
    <text evidence="1">The sequence shown here is derived from an EMBL/GenBank/DDBJ whole genome shotgun (WGS) entry which is preliminary data.</text>
</comment>
<dbReference type="EMBL" id="JBHSEC010000019">
    <property type="protein sequence ID" value="MFC4410934.1"/>
    <property type="molecule type" value="Genomic_DNA"/>
</dbReference>
<sequence length="56" mass="6492">MESKIEVLSTVKISYQPDLYKIVDALNRTLKQQNLMFGLALNPEDQKEAIFTIYKT</sequence>
<organism evidence="1 2">
    <name type="scientific">Chungangia koreensis</name>
    <dbReference type="NCBI Taxonomy" id="752657"/>
    <lineage>
        <taxon>Bacteria</taxon>
        <taxon>Bacillati</taxon>
        <taxon>Bacillota</taxon>
        <taxon>Bacilli</taxon>
        <taxon>Lactobacillales</taxon>
        <taxon>Chungangia</taxon>
    </lineage>
</organism>
<dbReference type="Pfam" id="PF14084">
    <property type="entry name" value="DUF4264"/>
    <property type="match status" value="1"/>
</dbReference>
<gene>
    <name evidence="1" type="ORF">ACFOZY_10945</name>
</gene>
<keyword evidence="2" id="KW-1185">Reference proteome</keyword>
<dbReference type="RefSeq" id="WP_378155335.1">
    <property type="nucleotide sequence ID" value="NZ_JBHSEC010000019.1"/>
</dbReference>
<evidence type="ECO:0000313" key="1">
    <source>
        <dbReference type="EMBL" id="MFC4410934.1"/>
    </source>
</evidence>
<accession>A0ABV8X7G0</accession>
<proteinExistence type="predicted"/>